<feature type="coiled-coil region" evidence="9">
    <location>
        <begin position="102"/>
        <end position="129"/>
    </location>
</feature>
<name>A0A8C2VN98_CHILA</name>
<keyword evidence="3" id="KW-0158">Chromosome</keyword>
<dbReference type="GO" id="GO:0000776">
    <property type="term" value="C:kinetochore"/>
    <property type="evidence" value="ECO:0007669"/>
    <property type="project" value="TreeGrafter"/>
</dbReference>
<evidence type="ECO:0000256" key="1">
    <source>
        <dbReference type="ARBA" id="ARBA00004584"/>
    </source>
</evidence>
<organism evidence="11 12">
    <name type="scientific">Chinchilla lanigera</name>
    <name type="common">Long-tailed chinchilla</name>
    <name type="synonym">Chinchilla villidera</name>
    <dbReference type="NCBI Taxonomy" id="34839"/>
    <lineage>
        <taxon>Eukaryota</taxon>
        <taxon>Metazoa</taxon>
        <taxon>Chordata</taxon>
        <taxon>Craniata</taxon>
        <taxon>Vertebrata</taxon>
        <taxon>Euteleostomi</taxon>
        <taxon>Mammalia</taxon>
        <taxon>Eutheria</taxon>
        <taxon>Euarchontoglires</taxon>
        <taxon>Glires</taxon>
        <taxon>Rodentia</taxon>
        <taxon>Hystricomorpha</taxon>
        <taxon>Chinchillidae</taxon>
        <taxon>Chinchilla</taxon>
    </lineage>
</organism>
<feature type="compositionally biased region" description="Basic and acidic residues" evidence="10">
    <location>
        <begin position="1188"/>
        <end position="1200"/>
    </location>
</feature>
<dbReference type="GeneTree" id="ENSGT00940000154107"/>
<dbReference type="GO" id="GO:0007059">
    <property type="term" value="P:chromosome segregation"/>
    <property type="evidence" value="ECO:0007669"/>
    <property type="project" value="UniProtKB-KW"/>
</dbReference>
<feature type="compositionally biased region" description="Polar residues" evidence="10">
    <location>
        <begin position="205"/>
        <end position="219"/>
    </location>
</feature>
<feature type="compositionally biased region" description="Basic and acidic residues" evidence="10">
    <location>
        <begin position="251"/>
        <end position="261"/>
    </location>
</feature>
<dbReference type="CTD" id="151246"/>
<reference evidence="11" key="2">
    <citation type="submission" date="2025-09" db="UniProtKB">
        <authorList>
            <consortium name="Ensembl"/>
        </authorList>
    </citation>
    <scope>IDENTIFICATION</scope>
</reference>
<feature type="region of interest" description="Disordered" evidence="10">
    <location>
        <begin position="899"/>
        <end position="921"/>
    </location>
</feature>
<keyword evidence="5" id="KW-0159">Chromosome partition</keyword>
<dbReference type="PANTHER" id="PTHR21577">
    <property type="entry name" value="SHUGOSHIN"/>
    <property type="match status" value="1"/>
</dbReference>
<protein>
    <recommendedName>
        <fullName evidence="13">Shugoshin 2</fullName>
    </recommendedName>
</protein>
<feature type="compositionally biased region" description="Polar residues" evidence="10">
    <location>
        <begin position="389"/>
        <end position="399"/>
    </location>
</feature>
<keyword evidence="8" id="KW-0137">Centromere</keyword>
<evidence type="ECO:0000256" key="2">
    <source>
        <dbReference type="ARBA" id="ARBA00010845"/>
    </source>
</evidence>
<evidence type="ECO:0000313" key="12">
    <source>
        <dbReference type="Proteomes" id="UP000694398"/>
    </source>
</evidence>
<comment type="similarity">
    <text evidence="2">Belongs to the shugoshin family.</text>
</comment>
<comment type="subcellular location">
    <subcellularLocation>
        <location evidence="1">Chromosome</location>
        <location evidence="1">Centromere</location>
    </subcellularLocation>
</comment>
<reference evidence="11" key="1">
    <citation type="submission" date="2025-08" db="UniProtKB">
        <authorList>
            <consortium name="Ensembl"/>
        </authorList>
    </citation>
    <scope>IDENTIFICATION</scope>
</reference>
<feature type="compositionally biased region" description="Basic residues" evidence="10">
    <location>
        <begin position="983"/>
        <end position="1000"/>
    </location>
</feature>
<keyword evidence="7" id="KW-0131">Cell cycle</keyword>
<keyword evidence="4" id="KW-0132">Cell division</keyword>
<evidence type="ECO:0000256" key="3">
    <source>
        <dbReference type="ARBA" id="ARBA00022454"/>
    </source>
</evidence>
<dbReference type="OMA" id="LNWNNEI"/>
<dbReference type="InterPro" id="IPR038889">
    <property type="entry name" value="Shugoshin1/2"/>
</dbReference>
<evidence type="ECO:0000256" key="6">
    <source>
        <dbReference type="ARBA" id="ARBA00023054"/>
    </source>
</evidence>
<gene>
    <name evidence="11" type="primary">Sgo2</name>
</gene>
<dbReference type="GO" id="GO:0051177">
    <property type="term" value="P:meiotic sister chromatid cohesion"/>
    <property type="evidence" value="ECO:0007669"/>
    <property type="project" value="TreeGrafter"/>
</dbReference>
<dbReference type="GeneID" id="102005871"/>
<proteinExistence type="inferred from homology"/>
<feature type="compositionally biased region" description="Polar residues" evidence="10">
    <location>
        <begin position="1215"/>
        <end position="1236"/>
    </location>
</feature>
<evidence type="ECO:0000256" key="7">
    <source>
        <dbReference type="ARBA" id="ARBA00023306"/>
    </source>
</evidence>
<keyword evidence="6 9" id="KW-0175">Coiled coil</keyword>
<evidence type="ECO:0000256" key="4">
    <source>
        <dbReference type="ARBA" id="ARBA00022618"/>
    </source>
</evidence>
<evidence type="ECO:0000256" key="8">
    <source>
        <dbReference type="ARBA" id="ARBA00023328"/>
    </source>
</evidence>
<dbReference type="GO" id="GO:0051301">
    <property type="term" value="P:cell division"/>
    <property type="evidence" value="ECO:0007669"/>
    <property type="project" value="UniProtKB-KW"/>
</dbReference>
<feature type="compositionally biased region" description="Low complexity" evidence="10">
    <location>
        <begin position="1156"/>
        <end position="1169"/>
    </location>
</feature>
<evidence type="ECO:0008006" key="13">
    <source>
        <dbReference type="Google" id="ProtNLM"/>
    </source>
</evidence>
<evidence type="ECO:0000313" key="11">
    <source>
        <dbReference type="Ensembl" id="ENSCLAP00000018159.1"/>
    </source>
</evidence>
<feature type="region of interest" description="Disordered" evidence="10">
    <location>
        <begin position="1"/>
        <end position="26"/>
    </location>
</feature>
<dbReference type="Ensembl" id="ENSCLAT00000018338.1">
    <property type="protein sequence ID" value="ENSCLAP00000018159.1"/>
    <property type="gene ID" value="ENSCLAG00000012456.1"/>
</dbReference>
<feature type="region of interest" description="Disordered" evidence="10">
    <location>
        <begin position="234"/>
        <end position="550"/>
    </location>
</feature>
<dbReference type="OrthoDB" id="5990092at2759"/>
<dbReference type="Proteomes" id="UP000694398">
    <property type="component" value="Unassembled WGS sequence"/>
</dbReference>
<feature type="compositionally biased region" description="Polar residues" evidence="10">
    <location>
        <begin position="1001"/>
        <end position="1023"/>
    </location>
</feature>
<feature type="region of interest" description="Disordered" evidence="10">
    <location>
        <begin position="977"/>
        <end position="1267"/>
    </location>
</feature>
<dbReference type="PANTHER" id="PTHR21577:SF3">
    <property type="entry name" value="SHUGOSHIN 1-RELATED"/>
    <property type="match status" value="1"/>
</dbReference>
<accession>A0A8C2VN98</accession>
<keyword evidence="12" id="KW-1185">Reference proteome</keyword>
<sequence length="1267" mass="137467">MGAGPDGAREPGAAPRSAMESPGMRPDLVTSAIKRRVKDKRASKTTLNVSLASKIKTKIINNSSIFKISLKHNNRALAQALSREKENSRRIATEKMLLQKEVEKLNFKNTFLQLKLDNLNKKLIEIESLLSNNLITAIEMSNLSEFHQSSFLPSTGKKKRPSRQCELTRLPFARVPLPSNDDDDDDDKEKTPRDSSVAPRVSPDAPSSGSVRQSAPTQRTVDTLFLKENSWNMQGPEDAEHVSSSVTVPSKESHSHLDRSSQHAVVDEMTSDLCSSHGREKLSLSNVTARKKRGSCWASGSPPAGVPCRAGSGQQRSLSPALGWGMETKDCANGKSITVPGNPPGLAGPQDPPAPCEKPRTDSAGHVQGGGDPQGQATVYGADMELTATDANTIITVSRGSRRTSNKKMSDSEGQALRKVRDRSSETKRERPKKRCKMSAGVDAEGQAESGPEGSCALTGGRGDSGDADSVPSAAQLPPAKPLRKTTLPRGSGPADGHGAQCSREEEGESVGGEQGLASSSSPRAGGATRAGGVHQPQNGIPRSKSKASRQTFVIRKLGKDCLFPNQEGIETVPGNLEVAHEFQTADLSSKENENLRACETQNMVTMKTCVTDRQPAQQGPSKVSKLKQKVNRKTEIISQVNQRYEDNGQDVHASQQRSIFFQPQVGKETVSGNLGVSEDFQILSPFMRDHGNLCDHETQNFLDLHNPVTPMYPVQQNESRINKKLRQKVNRKTQIISEVNHFDDKSWCCSEKGNSTFPQKGRETIPGDPKDLNEFQPPALPTWDSGQLCAYETQNISAVKKQIRGVQTACQNDSEARKLRGKGHQSAEIISEPTRSCVSRGQGLQALEQDNFASLTQKDAEIISENSEVTREFQTVDLPTKDHGSLCDYETQKSCVTSVQLPQQKESKTSKKPRQKVNRKTEIISDMIQVCEGIDNDVHGQKSYSEDLDFKVSKSEPRLDPQGLVGESCVEIHHDVVPHPSKLVKKHRRKSSGKARSTLRRAQSTLPLPSAGSSQTPATSEASGPHRSSGPQCTAQGPAAQPEPQRPRPVTPDTKGDVPWVEARKAGQCQATEVTRATPRAKRGKTSTARPPRSKGALALTPLAAHRRPAGGEHADQENGGGSDRSVGAQLDCYTKVLPPFSQIHPPPVQRSSDGVSEGSAPESVSSSKILVIKDHSAPELSPNRQGRGDGHEKTKEVRASVGRRAQKPEAGNRTLQDLTNTSFFPRNTAKSACQSGEGPSPPPSKKRRCTPLSLKEPSLKRKMRR</sequence>
<dbReference type="AlphaFoldDB" id="A0A8C2VN98"/>
<evidence type="ECO:0000256" key="10">
    <source>
        <dbReference type="SAM" id="MobiDB-lite"/>
    </source>
</evidence>
<feature type="region of interest" description="Disordered" evidence="10">
    <location>
        <begin position="151"/>
        <end position="219"/>
    </location>
</feature>
<evidence type="ECO:0000256" key="5">
    <source>
        <dbReference type="ARBA" id="ARBA00022829"/>
    </source>
</evidence>
<evidence type="ECO:0000256" key="9">
    <source>
        <dbReference type="SAM" id="Coils"/>
    </source>
</evidence>